<dbReference type="STRING" id="2018661.A0A2A2L7Z3"/>
<proteinExistence type="predicted"/>
<dbReference type="PRINTS" id="PR00315">
    <property type="entry name" value="ELONGATNFCT"/>
</dbReference>
<dbReference type="InterPro" id="IPR031157">
    <property type="entry name" value="G_TR_CS"/>
</dbReference>
<dbReference type="EMBL" id="LIAE01007057">
    <property type="protein sequence ID" value="PAV82381.1"/>
    <property type="molecule type" value="Genomic_DNA"/>
</dbReference>
<dbReference type="OrthoDB" id="198619at2759"/>
<dbReference type="InterPro" id="IPR000795">
    <property type="entry name" value="T_Tr_GTP-bd_dom"/>
</dbReference>
<dbReference type="PROSITE" id="PS51722">
    <property type="entry name" value="G_TR_2"/>
    <property type="match status" value="1"/>
</dbReference>
<gene>
    <name evidence="5" type="ORF">WR25_18448</name>
</gene>
<keyword evidence="1" id="KW-0547">Nucleotide-binding</keyword>
<protein>
    <recommendedName>
        <fullName evidence="4">Tr-type G domain-containing protein</fullName>
    </recommendedName>
</protein>
<name>A0A2A2L7Z3_9BILA</name>
<comment type="caution">
    <text evidence="5">The sequence shown here is derived from an EMBL/GenBank/DDBJ whole genome shotgun (WGS) entry which is preliminary data.</text>
</comment>
<dbReference type="GO" id="GO:0032543">
    <property type="term" value="P:mitochondrial translation"/>
    <property type="evidence" value="ECO:0007669"/>
    <property type="project" value="TreeGrafter"/>
</dbReference>
<evidence type="ECO:0000313" key="5">
    <source>
        <dbReference type="EMBL" id="PAV82381.1"/>
    </source>
</evidence>
<dbReference type="Proteomes" id="UP000218231">
    <property type="component" value="Unassembled WGS sequence"/>
</dbReference>
<accession>A0A2A2L7Z3</accession>
<keyword evidence="3" id="KW-0342">GTP-binding</keyword>
<dbReference type="GO" id="GO:0032790">
    <property type="term" value="P:ribosome disassembly"/>
    <property type="evidence" value="ECO:0007669"/>
    <property type="project" value="TreeGrafter"/>
</dbReference>
<dbReference type="InterPro" id="IPR005225">
    <property type="entry name" value="Small_GTP-bd"/>
</dbReference>
<dbReference type="GO" id="GO:0003924">
    <property type="term" value="F:GTPase activity"/>
    <property type="evidence" value="ECO:0007669"/>
    <property type="project" value="InterPro"/>
</dbReference>
<dbReference type="NCBIfam" id="TIGR00231">
    <property type="entry name" value="small_GTP"/>
    <property type="match status" value="1"/>
</dbReference>
<evidence type="ECO:0000313" key="6">
    <source>
        <dbReference type="Proteomes" id="UP000218231"/>
    </source>
</evidence>
<keyword evidence="6" id="KW-1185">Reference proteome</keyword>
<evidence type="ECO:0000259" key="4">
    <source>
        <dbReference type="PROSITE" id="PS51722"/>
    </source>
</evidence>
<dbReference type="GO" id="GO:0005525">
    <property type="term" value="F:GTP binding"/>
    <property type="evidence" value="ECO:0007669"/>
    <property type="project" value="UniProtKB-KW"/>
</dbReference>
<dbReference type="GO" id="GO:0005739">
    <property type="term" value="C:mitochondrion"/>
    <property type="evidence" value="ECO:0007669"/>
    <property type="project" value="TreeGrafter"/>
</dbReference>
<dbReference type="PANTHER" id="PTHR43261">
    <property type="entry name" value="TRANSLATION ELONGATION FACTOR G-RELATED"/>
    <property type="match status" value="1"/>
</dbReference>
<dbReference type="SUPFAM" id="SSF52540">
    <property type="entry name" value="P-loop containing nucleoside triphosphate hydrolases"/>
    <property type="match status" value="1"/>
</dbReference>
<sequence length="190" mass="21250">MQLLFRNIKWSSGIYRVIRNSSTDSIKTSRLRNIGIIAHVDAGKTTVTERLLFLSGATRYVGNVDSGNTVTDFLEMERERGITIQSAVVTFSWQNHDISLIDTPGHVDFTMEVERSVRVLDGAVTVIDSSAGVQAQTFTVWKQAKHFGVPAIFFLNKMDKAGSNLERNIDSIEHKLGVKGKAFLMEIFKQ</sequence>
<dbReference type="AlphaFoldDB" id="A0A2A2L7Z3"/>
<dbReference type="Pfam" id="PF00009">
    <property type="entry name" value="GTP_EFTU"/>
    <property type="match status" value="1"/>
</dbReference>
<reference evidence="5 6" key="1">
    <citation type="journal article" date="2017" name="Curr. Biol.">
        <title>Genome architecture and evolution of a unichromosomal asexual nematode.</title>
        <authorList>
            <person name="Fradin H."/>
            <person name="Zegar C."/>
            <person name="Gutwein M."/>
            <person name="Lucas J."/>
            <person name="Kovtun M."/>
            <person name="Corcoran D."/>
            <person name="Baugh L.R."/>
            <person name="Kiontke K."/>
            <person name="Gunsalus K."/>
            <person name="Fitch D.H."/>
            <person name="Piano F."/>
        </authorList>
    </citation>
    <scope>NUCLEOTIDE SEQUENCE [LARGE SCALE GENOMIC DNA]</scope>
    <source>
        <strain evidence="5">PF1309</strain>
    </source>
</reference>
<organism evidence="5 6">
    <name type="scientific">Diploscapter pachys</name>
    <dbReference type="NCBI Taxonomy" id="2018661"/>
    <lineage>
        <taxon>Eukaryota</taxon>
        <taxon>Metazoa</taxon>
        <taxon>Ecdysozoa</taxon>
        <taxon>Nematoda</taxon>
        <taxon>Chromadorea</taxon>
        <taxon>Rhabditida</taxon>
        <taxon>Rhabditina</taxon>
        <taxon>Rhabditomorpha</taxon>
        <taxon>Rhabditoidea</taxon>
        <taxon>Rhabditidae</taxon>
        <taxon>Diploscapter</taxon>
    </lineage>
</organism>
<feature type="domain" description="Tr-type G" evidence="4">
    <location>
        <begin position="29"/>
        <end position="190"/>
    </location>
</feature>
<dbReference type="PROSITE" id="PS00301">
    <property type="entry name" value="G_TR_1"/>
    <property type="match status" value="1"/>
</dbReference>
<evidence type="ECO:0000256" key="2">
    <source>
        <dbReference type="ARBA" id="ARBA00022917"/>
    </source>
</evidence>
<evidence type="ECO:0000256" key="1">
    <source>
        <dbReference type="ARBA" id="ARBA00022741"/>
    </source>
</evidence>
<dbReference type="InterPro" id="IPR027417">
    <property type="entry name" value="P-loop_NTPase"/>
</dbReference>
<dbReference type="Gene3D" id="3.40.50.300">
    <property type="entry name" value="P-loop containing nucleotide triphosphate hydrolases"/>
    <property type="match status" value="1"/>
</dbReference>
<dbReference type="PANTHER" id="PTHR43261:SF1">
    <property type="entry name" value="RIBOSOME-RELEASING FACTOR 2, MITOCHONDRIAL"/>
    <property type="match status" value="1"/>
</dbReference>
<evidence type="ECO:0000256" key="3">
    <source>
        <dbReference type="ARBA" id="ARBA00023134"/>
    </source>
</evidence>
<keyword evidence="2" id="KW-0648">Protein biosynthesis</keyword>